<dbReference type="Gene3D" id="3.30.1360.130">
    <property type="entry name" value="Dipeptide transport protein"/>
    <property type="match status" value="1"/>
</dbReference>
<dbReference type="AlphaFoldDB" id="A0A081BYR7"/>
<feature type="binding site" evidence="2">
    <location>
        <position position="135"/>
    </location>
    <ligand>
        <name>Zn(2+)</name>
        <dbReference type="ChEBI" id="CHEBI:29105"/>
        <label>2</label>
    </ligand>
</feature>
<evidence type="ECO:0000256" key="2">
    <source>
        <dbReference type="PIRSR" id="PIRSR015853-2"/>
    </source>
</evidence>
<dbReference type="InterPro" id="IPR036177">
    <property type="entry name" value="Peptidase_M55_sf"/>
</dbReference>
<feature type="binding site" evidence="2">
    <location>
        <position position="60"/>
    </location>
    <ligand>
        <name>Zn(2+)</name>
        <dbReference type="ChEBI" id="CHEBI:29105"/>
        <label>2</label>
    </ligand>
</feature>
<dbReference type="EMBL" id="DF820466">
    <property type="protein sequence ID" value="GAK57472.1"/>
    <property type="molecule type" value="Genomic_DNA"/>
</dbReference>
<keyword evidence="3" id="KW-0645">Protease</keyword>
<feature type="binding site" evidence="2">
    <location>
        <position position="10"/>
    </location>
    <ligand>
        <name>Zn(2+)</name>
        <dbReference type="ChEBI" id="CHEBI:29105"/>
        <label>1</label>
    </ligand>
</feature>
<keyword evidence="2" id="KW-0862">Zinc</keyword>
<dbReference type="eggNOG" id="COG2362">
    <property type="taxonomic scope" value="Bacteria"/>
</dbReference>
<dbReference type="SUPFAM" id="SSF63992">
    <property type="entry name" value="Dipeptide transport protein"/>
    <property type="match status" value="1"/>
</dbReference>
<dbReference type="PIRSF" id="PIRSF015853">
    <property type="entry name" value="Pep_DppA"/>
    <property type="match status" value="1"/>
</dbReference>
<dbReference type="Proteomes" id="UP000030661">
    <property type="component" value="Unassembled WGS sequence"/>
</dbReference>
<keyword evidence="4" id="KW-1185">Reference proteome</keyword>
<keyword evidence="3" id="KW-0378">Hydrolase</keyword>
<accession>A0A081BYR7</accession>
<reference evidence="3" key="1">
    <citation type="journal article" date="2015" name="PeerJ">
        <title>First genomic representation of candidate bacterial phylum KSB3 points to enhanced environmental sensing as a trigger of wastewater bulking.</title>
        <authorList>
            <person name="Sekiguchi Y."/>
            <person name="Ohashi A."/>
            <person name="Parks D.H."/>
            <person name="Yamauchi T."/>
            <person name="Tyson G.W."/>
            <person name="Hugenholtz P."/>
        </authorList>
    </citation>
    <scope>NUCLEOTIDE SEQUENCE [LARGE SCALE GENOMIC DNA]</scope>
</reference>
<dbReference type="STRING" id="1499967.U27_04439"/>
<gene>
    <name evidence="3" type="ORF">U27_04439</name>
</gene>
<feature type="active site" description="Nucleophile" evidence="1">
    <location>
        <position position="117"/>
    </location>
</feature>
<feature type="binding site" evidence="2">
    <location>
        <position position="8"/>
    </location>
    <ligand>
        <name>Zn(2+)</name>
        <dbReference type="ChEBI" id="CHEBI:29105"/>
        <label>2</label>
    </ligand>
</feature>
<dbReference type="Pfam" id="PF04951">
    <property type="entry name" value="Peptidase_M55"/>
    <property type="match status" value="1"/>
</dbReference>
<sequence>MKVYISVDIEGTAGITHWNETDRNSPDYKAFQEQMTNEAVAACEGALKAGATEIYMKDAHGSGRNLITSKLPEEVRIIRGWSGHPFCMVQELDDTFDAVLLVGYHSRAGSDANPLAHTLRTAYEYININGVYASEFLLHLYAAAHVDVPVVFVSGDEGLCWDVSALNERITTVAVSSGIGNSSISIHPNLAVKRIRDGVELALKGNIELCRLIPPEHFHVEIRYKEHYNAYKAAYYPGATRIDTHTIGFDTRDVFEILRMLLFIV</sequence>
<dbReference type="HOGENOM" id="CLU_086038_1_0_0"/>
<dbReference type="GO" id="GO:0004177">
    <property type="term" value="F:aminopeptidase activity"/>
    <property type="evidence" value="ECO:0007669"/>
    <property type="project" value="UniProtKB-KW"/>
</dbReference>
<keyword evidence="3" id="KW-0031">Aminopeptidase</keyword>
<evidence type="ECO:0000313" key="3">
    <source>
        <dbReference type="EMBL" id="GAK57472.1"/>
    </source>
</evidence>
<dbReference type="CDD" id="cd08770">
    <property type="entry name" value="DAP_dppA_3"/>
    <property type="match status" value="1"/>
</dbReference>
<feature type="binding site" evidence="2">
    <location>
        <position position="8"/>
    </location>
    <ligand>
        <name>Zn(2+)</name>
        <dbReference type="ChEBI" id="CHEBI:29105"/>
        <label>1</label>
    </ligand>
</feature>
<dbReference type="InterPro" id="IPR007035">
    <property type="entry name" value="Peptidase_M55"/>
</dbReference>
<organism evidence="3">
    <name type="scientific">Vecturithrix granuli</name>
    <dbReference type="NCBI Taxonomy" id="1499967"/>
    <lineage>
        <taxon>Bacteria</taxon>
        <taxon>Candidatus Moduliflexota</taxon>
        <taxon>Candidatus Vecturitrichia</taxon>
        <taxon>Candidatus Vecturitrichales</taxon>
        <taxon>Candidatus Vecturitrichaceae</taxon>
        <taxon>Candidatus Vecturithrix</taxon>
    </lineage>
</organism>
<evidence type="ECO:0000313" key="4">
    <source>
        <dbReference type="Proteomes" id="UP000030661"/>
    </source>
</evidence>
<keyword evidence="2" id="KW-0479">Metal-binding</keyword>
<dbReference type="GO" id="GO:0046872">
    <property type="term" value="F:metal ion binding"/>
    <property type="evidence" value="ECO:0007669"/>
    <property type="project" value="UniProtKB-KW"/>
</dbReference>
<dbReference type="InterPro" id="IPR027476">
    <property type="entry name" value="DppA_N"/>
</dbReference>
<protein>
    <submittedName>
        <fullName evidence="3">Peptidase M55 D-aminopeptidase</fullName>
    </submittedName>
</protein>
<evidence type="ECO:0000256" key="1">
    <source>
        <dbReference type="PIRSR" id="PIRSR015853-1"/>
    </source>
</evidence>
<name>A0A081BYR7_VECG1</name>
<feature type="binding site" evidence="2">
    <location>
        <position position="105"/>
    </location>
    <ligand>
        <name>Zn(2+)</name>
        <dbReference type="ChEBI" id="CHEBI:29105"/>
        <label>2</label>
    </ligand>
</feature>
<proteinExistence type="predicted"/>
<dbReference type="Gene3D" id="3.40.50.10780">
    <property type="entry name" value="Dipeptide transport protein"/>
    <property type="match status" value="1"/>
</dbReference>